<accession>A0A395NV28</accession>
<dbReference type="InterPro" id="IPR008030">
    <property type="entry name" value="NmrA-like"/>
</dbReference>
<name>A0A395NV28_TRIAR</name>
<comment type="similarity">
    <text evidence="1">Belongs to the NmrA-type oxidoreductase family. Isoflavone reductase subfamily.</text>
</comment>
<evidence type="ECO:0000259" key="5">
    <source>
        <dbReference type="Pfam" id="PF05368"/>
    </source>
</evidence>
<dbReference type="PANTHER" id="PTHR47706">
    <property type="entry name" value="NMRA-LIKE FAMILY PROTEIN"/>
    <property type="match status" value="1"/>
</dbReference>
<keyword evidence="7" id="KW-1185">Reference proteome</keyword>
<protein>
    <submittedName>
        <fullName evidence="6">Nmra-like family</fullName>
    </submittedName>
</protein>
<evidence type="ECO:0000313" key="7">
    <source>
        <dbReference type="Proteomes" id="UP000266272"/>
    </source>
</evidence>
<dbReference type="EMBL" id="PXOA01000128">
    <property type="protein sequence ID" value="RFU79992.1"/>
    <property type="molecule type" value="Genomic_DNA"/>
</dbReference>
<proteinExistence type="inferred from homology"/>
<evidence type="ECO:0000256" key="4">
    <source>
        <dbReference type="SAM" id="MobiDB-lite"/>
    </source>
</evidence>
<dbReference type="AlphaFoldDB" id="A0A395NV28"/>
<organism evidence="6 7">
    <name type="scientific">Trichoderma arundinaceum</name>
    <dbReference type="NCBI Taxonomy" id="490622"/>
    <lineage>
        <taxon>Eukaryota</taxon>
        <taxon>Fungi</taxon>
        <taxon>Dikarya</taxon>
        <taxon>Ascomycota</taxon>
        <taxon>Pezizomycotina</taxon>
        <taxon>Sordariomycetes</taxon>
        <taxon>Hypocreomycetidae</taxon>
        <taxon>Hypocreales</taxon>
        <taxon>Hypocreaceae</taxon>
        <taxon>Trichoderma</taxon>
    </lineage>
</organism>
<dbReference type="Proteomes" id="UP000266272">
    <property type="component" value="Unassembled WGS sequence"/>
</dbReference>
<evidence type="ECO:0000256" key="3">
    <source>
        <dbReference type="ARBA" id="ARBA00023002"/>
    </source>
</evidence>
<feature type="domain" description="NmrA-like" evidence="5">
    <location>
        <begin position="3"/>
        <end position="270"/>
    </location>
</feature>
<dbReference type="Gene3D" id="3.40.50.720">
    <property type="entry name" value="NAD(P)-binding Rossmann-like Domain"/>
    <property type="match status" value="1"/>
</dbReference>
<dbReference type="OrthoDB" id="419598at2759"/>
<evidence type="ECO:0000313" key="6">
    <source>
        <dbReference type="EMBL" id="RFU79992.1"/>
    </source>
</evidence>
<keyword evidence="2" id="KW-0521">NADP</keyword>
<feature type="region of interest" description="Disordered" evidence="4">
    <location>
        <begin position="97"/>
        <end position="118"/>
    </location>
</feature>
<evidence type="ECO:0000256" key="2">
    <source>
        <dbReference type="ARBA" id="ARBA00022857"/>
    </source>
</evidence>
<dbReference type="InterPro" id="IPR051609">
    <property type="entry name" value="NmrA/Isoflavone_reductase-like"/>
</dbReference>
<keyword evidence="3" id="KW-0560">Oxidoreductase</keyword>
<comment type="caution">
    <text evidence="6">The sequence shown here is derived from an EMBL/GenBank/DDBJ whole genome shotgun (WGS) entry which is preliminary data.</text>
</comment>
<dbReference type="PANTHER" id="PTHR47706:SF4">
    <property type="entry name" value="NMRA-LIKE DOMAIN-CONTAINING PROTEIN"/>
    <property type="match status" value="1"/>
</dbReference>
<dbReference type="SUPFAM" id="SSF51735">
    <property type="entry name" value="NAD(P)-binding Rossmann-fold domains"/>
    <property type="match status" value="1"/>
</dbReference>
<reference evidence="6 7" key="1">
    <citation type="journal article" date="2018" name="PLoS Pathog.">
        <title>Evolution of structural diversity of trichothecenes, a family of toxins produced by plant pathogenic and entomopathogenic fungi.</title>
        <authorList>
            <person name="Proctor R.H."/>
            <person name="McCormick S.P."/>
            <person name="Kim H.S."/>
            <person name="Cardoza R.E."/>
            <person name="Stanley A.M."/>
            <person name="Lindo L."/>
            <person name="Kelly A."/>
            <person name="Brown D.W."/>
            <person name="Lee T."/>
            <person name="Vaughan M.M."/>
            <person name="Alexander N.J."/>
            <person name="Busman M."/>
            <person name="Gutierrez S."/>
        </authorList>
    </citation>
    <scope>NUCLEOTIDE SEQUENCE [LARGE SCALE GENOMIC DNA]</scope>
    <source>
        <strain evidence="6 7">IBT 40837</strain>
    </source>
</reference>
<evidence type="ECO:0000256" key="1">
    <source>
        <dbReference type="ARBA" id="ARBA00005725"/>
    </source>
</evidence>
<dbReference type="Pfam" id="PF05368">
    <property type="entry name" value="NmrA"/>
    <property type="match status" value="1"/>
</dbReference>
<dbReference type="InterPro" id="IPR036291">
    <property type="entry name" value="NAD(P)-bd_dom_sf"/>
</dbReference>
<sequence>MVKVAVAGGTGGLGRTIIDVLEASSEHDYIILSRESKENSPQQNVVYADYSNVDSLTQLLDKHEIHTIISVLLIKTPEQRDAQLNLIRAAEKSSSVKRFTPSEFGPPRKDGGGDPTSELKSSAIAELESSGLEFTLFSHGLFMDYYGLPRIKSYMTHWVFAIDIKNKVAGIPGLGTGQAVYTYSGDVAKFVVATLGLPAGSWKRQSVMIGERRSLNEVLRIAESIRGKFSVHYDSMEDLKSGKITELAPQVAAYELSSKDEFQKRFAHFGIAMEAGAFDFQVPDDGVLLNQVFPDINPKTVEDVIREGWA</sequence>
<gene>
    <name evidence="6" type="ORF">TARUN_2214</name>
</gene>
<dbReference type="GO" id="GO:0016491">
    <property type="term" value="F:oxidoreductase activity"/>
    <property type="evidence" value="ECO:0007669"/>
    <property type="project" value="UniProtKB-KW"/>
</dbReference>
<dbReference type="Gene3D" id="3.90.25.10">
    <property type="entry name" value="UDP-galactose 4-epimerase, domain 1"/>
    <property type="match status" value="1"/>
</dbReference>